<dbReference type="SUPFAM" id="SSF110221">
    <property type="entry name" value="AbfB domain"/>
    <property type="match status" value="1"/>
</dbReference>
<sequence length="326" mass="36562">MPARTSRVIIHNKTSYFKMVRTFDHLCGGEWTPGGWRPPNVIEPGRSGGLQSESDGIATGTEGYVKYDVIWGARRQGMVYIYWNNPYLGVTRPRFATHLTDVLPDCDYEAPGDGSTFSVDKNLNFYLAPIAYRHSDGGGDITSPGDLAAAFAAGPLGGVGLLFGLSGIVKDPQWEYELRDGQYGTLSAELAGGFSRFRSYNIPGHYIRHRNFLGEISHDGQPAEDFKFALVNRGPKTVALRSLNFPDRYLRHQHFEMKLHASAGPDDDLWLKDTTFYLDRGLADSNGISFRSVNYPDRYIRHRNFRLYIEPADTSLAKADATFYRI</sequence>
<dbReference type="Proteomes" id="UP001597083">
    <property type="component" value="Unassembled WGS sequence"/>
</dbReference>
<evidence type="ECO:0000313" key="2">
    <source>
        <dbReference type="EMBL" id="MFD0856928.1"/>
    </source>
</evidence>
<dbReference type="CDD" id="cd23399">
    <property type="entry name" value="beta-trefoil_ABD_ABFB"/>
    <property type="match status" value="1"/>
</dbReference>
<evidence type="ECO:0000259" key="1">
    <source>
        <dbReference type="Pfam" id="PF05270"/>
    </source>
</evidence>
<dbReference type="InterPro" id="IPR007934">
    <property type="entry name" value="AbfB_ABD"/>
</dbReference>
<protein>
    <submittedName>
        <fullName evidence="2">AbfB domain-containing protein</fullName>
    </submittedName>
</protein>
<feature type="domain" description="Alpha-L-arabinofuranosidase B arabinose-binding" evidence="1">
    <location>
        <begin position="235"/>
        <end position="324"/>
    </location>
</feature>
<evidence type="ECO:0000313" key="3">
    <source>
        <dbReference type="Proteomes" id="UP001597083"/>
    </source>
</evidence>
<keyword evidence="3" id="KW-1185">Reference proteome</keyword>
<accession>A0ABW3CR76</accession>
<dbReference type="Gene3D" id="2.60.270.50">
    <property type="match status" value="1"/>
</dbReference>
<dbReference type="EMBL" id="JBHTIR010004305">
    <property type="protein sequence ID" value="MFD0856928.1"/>
    <property type="molecule type" value="Genomic_DNA"/>
</dbReference>
<comment type="caution">
    <text evidence="2">The sequence shown here is derived from an EMBL/GenBank/DDBJ whole genome shotgun (WGS) entry which is preliminary data.</text>
</comment>
<dbReference type="Gene3D" id="2.80.10.50">
    <property type="match status" value="1"/>
</dbReference>
<dbReference type="InterPro" id="IPR036195">
    <property type="entry name" value="AbfB_ABD_sf"/>
</dbReference>
<gene>
    <name evidence="2" type="ORF">ACFQ07_32155</name>
</gene>
<name>A0ABW3CR76_9ACTN</name>
<dbReference type="Pfam" id="PF05270">
    <property type="entry name" value="AbfB"/>
    <property type="match status" value="1"/>
</dbReference>
<reference evidence="3" key="1">
    <citation type="journal article" date="2019" name="Int. J. Syst. Evol. Microbiol.">
        <title>The Global Catalogue of Microorganisms (GCM) 10K type strain sequencing project: providing services to taxonomists for standard genome sequencing and annotation.</title>
        <authorList>
            <consortium name="The Broad Institute Genomics Platform"/>
            <consortium name="The Broad Institute Genome Sequencing Center for Infectious Disease"/>
            <person name="Wu L."/>
            <person name="Ma J."/>
        </authorList>
    </citation>
    <scope>NUCLEOTIDE SEQUENCE [LARGE SCALE GENOMIC DNA]</scope>
    <source>
        <strain evidence="3">JCM 31696</strain>
    </source>
</reference>
<organism evidence="2 3">
    <name type="scientific">Actinomadura adrarensis</name>
    <dbReference type="NCBI Taxonomy" id="1819600"/>
    <lineage>
        <taxon>Bacteria</taxon>
        <taxon>Bacillati</taxon>
        <taxon>Actinomycetota</taxon>
        <taxon>Actinomycetes</taxon>
        <taxon>Streptosporangiales</taxon>
        <taxon>Thermomonosporaceae</taxon>
        <taxon>Actinomadura</taxon>
    </lineage>
</organism>
<proteinExistence type="predicted"/>